<evidence type="ECO:0000256" key="2">
    <source>
        <dbReference type="ARBA" id="ARBA00012438"/>
    </source>
</evidence>
<proteinExistence type="predicted"/>
<accession>A0A318SVI6</accession>
<evidence type="ECO:0000313" key="9">
    <source>
        <dbReference type="EMBL" id="PYE83867.1"/>
    </source>
</evidence>
<feature type="transmembrane region" description="Helical" evidence="6">
    <location>
        <begin position="212"/>
        <end position="234"/>
    </location>
</feature>
<keyword evidence="10" id="KW-1185">Reference proteome</keyword>
<comment type="caution">
    <text evidence="9">The sequence shown here is derived from an EMBL/GenBank/DDBJ whole genome shotgun (WGS) entry which is preliminary data.</text>
</comment>
<protein>
    <recommendedName>
        <fullName evidence="2">histidine kinase</fullName>
        <ecNumber evidence="2">2.7.13.3</ecNumber>
    </recommendedName>
</protein>
<feature type="transmembrane region" description="Helical" evidence="6">
    <location>
        <begin position="44"/>
        <end position="69"/>
    </location>
</feature>
<evidence type="ECO:0000259" key="7">
    <source>
        <dbReference type="PROSITE" id="PS50109"/>
    </source>
</evidence>
<dbReference type="SUPFAM" id="SSF55874">
    <property type="entry name" value="ATPase domain of HSP90 chaperone/DNA topoisomerase II/histidine kinase"/>
    <property type="match status" value="1"/>
</dbReference>
<keyword evidence="5" id="KW-0902">Two-component regulatory system</keyword>
<evidence type="ECO:0000256" key="1">
    <source>
        <dbReference type="ARBA" id="ARBA00000085"/>
    </source>
</evidence>
<feature type="domain" description="Histidine kinase" evidence="7">
    <location>
        <begin position="265"/>
        <end position="484"/>
    </location>
</feature>
<dbReference type="PANTHER" id="PTHR43711">
    <property type="entry name" value="TWO-COMPONENT HISTIDINE KINASE"/>
    <property type="match status" value="1"/>
</dbReference>
<reference evidence="9 10" key="1">
    <citation type="submission" date="2018-06" db="EMBL/GenBank/DDBJ databases">
        <title>Genomic Encyclopedia of Type Strains, Phase III (KMG-III): the genomes of soil and plant-associated and newly described type strains.</title>
        <authorList>
            <person name="Whitman W."/>
        </authorList>
    </citation>
    <scope>NUCLEOTIDE SEQUENCE [LARGE SCALE GENOMIC DNA]</scope>
    <source>
        <strain evidence="9 10">CECT 9025</strain>
    </source>
</reference>
<comment type="catalytic activity">
    <reaction evidence="1">
        <text>ATP + protein L-histidine = ADP + protein N-phospho-L-histidine.</text>
        <dbReference type="EC" id="2.7.13.3"/>
    </reaction>
</comment>
<evidence type="ECO:0000256" key="6">
    <source>
        <dbReference type="PROSITE-ProRule" id="PRU00244"/>
    </source>
</evidence>
<dbReference type="InterPro" id="IPR050736">
    <property type="entry name" value="Sensor_HK_Regulatory"/>
</dbReference>
<dbReference type="RefSeq" id="WP_110814419.1">
    <property type="nucleotide sequence ID" value="NZ_QJTE01000003.1"/>
</dbReference>
<dbReference type="CDD" id="cd00082">
    <property type="entry name" value="HisKA"/>
    <property type="match status" value="1"/>
</dbReference>
<organism evidence="9 10">
    <name type="scientific">Pseudoroseicyclus aestuarii</name>
    <dbReference type="NCBI Taxonomy" id="1795041"/>
    <lineage>
        <taxon>Bacteria</taxon>
        <taxon>Pseudomonadati</taxon>
        <taxon>Pseudomonadota</taxon>
        <taxon>Alphaproteobacteria</taxon>
        <taxon>Rhodobacterales</taxon>
        <taxon>Paracoccaceae</taxon>
        <taxon>Pseudoroseicyclus</taxon>
    </lineage>
</organism>
<gene>
    <name evidence="9" type="ORF">DFP88_103228</name>
</gene>
<dbReference type="InterPro" id="IPR005330">
    <property type="entry name" value="MHYT_dom"/>
</dbReference>
<feature type="transmembrane region" description="Helical" evidence="6">
    <location>
        <begin position="172"/>
        <end position="192"/>
    </location>
</feature>
<dbReference type="InterPro" id="IPR003594">
    <property type="entry name" value="HATPase_dom"/>
</dbReference>
<dbReference type="Gene3D" id="3.30.565.10">
    <property type="entry name" value="Histidine kinase-like ATPase, C-terminal domain"/>
    <property type="match status" value="1"/>
</dbReference>
<keyword evidence="6" id="KW-0472">Membrane</keyword>
<sequence>MISTLPGQHDPLLIGLAGLLCLLGFWATARLFRRCRYGAGGDALRWSLLTGLTAGATFWCGHFLALMAYSPGVPVRLDPVLTAMSLVVAVLGACAGVLFAVKLRAPYGAILGGTIIGLAIAEMHYAGLLGYRVQGVVTWHSGVIAAHVFLAVALSVLALVQASRAERRGTPWMIGGFTLAVLGLHFVGMSGYSILPFDMSGDYVDARSFRTMALAMAGIAMLILLGGMLSYGMLDRVGRRNTGTLLDALEKAERANRDKSEFVLLLAQELRTTLSIVSGYARLLSSTAGRGMREPAASDERARALGEKIGAEARQLLTLLEEVVAYVGAEAGETALSRTSFSVRDMLQEAAGQACPLGPPGTVTLSVECEEITAYADRALLLQAVVTLLQGALLQGEARRIAIRGRVAKEGFRIEVEDGATSVSECERARQAGAAQEHQPQGGGQSGLTLVICRTLAAAQGGHLTLLRGEAGGSVVRLAMPEEAIVRLPAVQVPSSRAPGLRLAG</sequence>
<keyword evidence="4" id="KW-0418">Kinase</keyword>
<dbReference type="PANTHER" id="PTHR43711:SF32">
    <property type="entry name" value="SENSOR-TYPE HISTIDINE KINASE PRRB"/>
    <property type="match status" value="1"/>
</dbReference>
<dbReference type="Pfam" id="PF03707">
    <property type="entry name" value="MHYT"/>
    <property type="match status" value="2"/>
</dbReference>
<keyword evidence="6" id="KW-0812">Transmembrane</keyword>
<dbReference type="InterPro" id="IPR003661">
    <property type="entry name" value="HisK_dim/P_dom"/>
</dbReference>
<dbReference type="PROSITE" id="PS50109">
    <property type="entry name" value="HIS_KIN"/>
    <property type="match status" value="1"/>
</dbReference>
<feature type="transmembrane region" description="Helical" evidence="6">
    <location>
        <begin position="81"/>
        <end position="101"/>
    </location>
</feature>
<dbReference type="Gene3D" id="1.10.287.130">
    <property type="match status" value="1"/>
</dbReference>
<dbReference type="AlphaFoldDB" id="A0A318SVI6"/>
<dbReference type="InterPro" id="IPR036890">
    <property type="entry name" value="HATPase_C_sf"/>
</dbReference>
<dbReference type="SUPFAM" id="SSF47384">
    <property type="entry name" value="Homodimeric domain of signal transducing histidine kinase"/>
    <property type="match status" value="1"/>
</dbReference>
<dbReference type="PROSITE" id="PS50924">
    <property type="entry name" value="MHYT"/>
    <property type="match status" value="1"/>
</dbReference>
<dbReference type="EC" id="2.7.13.3" evidence="2"/>
<dbReference type="GO" id="GO:0016020">
    <property type="term" value="C:membrane"/>
    <property type="evidence" value="ECO:0007669"/>
    <property type="project" value="UniProtKB-UniRule"/>
</dbReference>
<keyword evidence="3" id="KW-0808">Transferase</keyword>
<evidence type="ECO:0000313" key="10">
    <source>
        <dbReference type="Proteomes" id="UP000248311"/>
    </source>
</evidence>
<evidence type="ECO:0000256" key="3">
    <source>
        <dbReference type="ARBA" id="ARBA00022679"/>
    </source>
</evidence>
<dbReference type="GO" id="GO:0000155">
    <property type="term" value="F:phosphorelay sensor kinase activity"/>
    <property type="evidence" value="ECO:0007669"/>
    <property type="project" value="InterPro"/>
</dbReference>
<feature type="transmembrane region" description="Helical" evidence="6">
    <location>
        <begin position="108"/>
        <end position="127"/>
    </location>
</feature>
<evidence type="ECO:0000256" key="5">
    <source>
        <dbReference type="ARBA" id="ARBA00023012"/>
    </source>
</evidence>
<dbReference type="InterPro" id="IPR036097">
    <property type="entry name" value="HisK_dim/P_sf"/>
</dbReference>
<dbReference type="Pfam" id="PF02518">
    <property type="entry name" value="HATPase_c"/>
    <property type="match status" value="1"/>
</dbReference>
<dbReference type="OrthoDB" id="9801651at2"/>
<feature type="transmembrane region" description="Helical" evidence="6">
    <location>
        <begin position="12"/>
        <end position="32"/>
    </location>
</feature>
<feature type="transmembrane region" description="Helical" evidence="6">
    <location>
        <begin position="139"/>
        <end position="160"/>
    </location>
</feature>
<name>A0A318SVI6_9RHOB</name>
<feature type="domain" description="MHYT" evidence="8">
    <location>
        <begin position="9"/>
        <end position="195"/>
    </location>
</feature>
<dbReference type="InterPro" id="IPR005467">
    <property type="entry name" value="His_kinase_dom"/>
</dbReference>
<evidence type="ECO:0000256" key="4">
    <source>
        <dbReference type="ARBA" id="ARBA00022777"/>
    </source>
</evidence>
<dbReference type="EMBL" id="QJTE01000003">
    <property type="protein sequence ID" value="PYE83867.1"/>
    <property type="molecule type" value="Genomic_DNA"/>
</dbReference>
<dbReference type="Proteomes" id="UP000248311">
    <property type="component" value="Unassembled WGS sequence"/>
</dbReference>
<keyword evidence="6" id="KW-1133">Transmembrane helix</keyword>
<evidence type="ECO:0000259" key="8">
    <source>
        <dbReference type="PROSITE" id="PS50924"/>
    </source>
</evidence>